<dbReference type="PROSITE" id="PS01124">
    <property type="entry name" value="HTH_ARAC_FAMILY_2"/>
    <property type="match status" value="1"/>
</dbReference>
<dbReference type="Gene3D" id="3.40.50.2300">
    <property type="match status" value="1"/>
</dbReference>
<protein>
    <submittedName>
        <fullName evidence="8">Two component transcriptional regulator, AraC family</fullName>
        <ecNumber evidence="8">3.1.1.61</ecNumber>
    </submittedName>
</protein>
<evidence type="ECO:0000256" key="2">
    <source>
        <dbReference type="ARBA" id="ARBA00023015"/>
    </source>
</evidence>
<feature type="domain" description="Response regulatory" evidence="7">
    <location>
        <begin position="3"/>
        <end position="119"/>
    </location>
</feature>
<dbReference type="EMBL" id="CP001037">
    <property type="protein sequence ID" value="ACC81650.1"/>
    <property type="molecule type" value="Genomic_DNA"/>
</dbReference>
<evidence type="ECO:0000256" key="4">
    <source>
        <dbReference type="ARBA" id="ARBA00023163"/>
    </source>
</evidence>
<keyword evidence="8" id="KW-0378">Hydrolase</keyword>
<dbReference type="InterPro" id="IPR001789">
    <property type="entry name" value="Sig_transdc_resp-reg_receiver"/>
</dbReference>
<dbReference type="PhylomeDB" id="B2IYR7"/>
<dbReference type="Gene3D" id="1.10.10.60">
    <property type="entry name" value="Homeodomain-like"/>
    <property type="match status" value="2"/>
</dbReference>
<evidence type="ECO:0000313" key="8">
    <source>
        <dbReference type="EMBL" id="ACC81650.1"/>
    </source>
</evidence>
<proteinExistence type="predicted"/>
<keyword evidence="9" id="KW-1185">Reference proteome</keyword>
<reference evidence="9" key="1">
    <citation type="submission" date="2008-04" db="EMBL/GenBank/DDBJ databases">
        <title>Complete sequence of chromosome of Nostoc punctiforme ATCC 29133.</title>
        <authorList>
            <consortium name="US DOE Joint Genome Institute"/>
            <person name="Copeland A."/>
            <person name="Lucas S."/>
            <person name="Lapidus A."/>
            <person name="Glavina del Rio T."/>
            <person name="Dalin E."/>
            <person name="Tice H."/>
            <person name="Pitluck S."/>
            <person name="Chain P."/>
            <person name="Malfatti S."/>
            <person name="Shin M."/>
            <person name="Vergez L."/>
            <person name="Schmutz J."/>
            <person name="Larimer F."/>
            <person name="Land M."/>
            <person name="Hauser L."/>
            <person name="Kyrpides N."/>
            <person name="Kim E."/>
            <person name="Meeks J.C."/>
            <person name="Elhai J."/>
            <person name="Campbell E.L."/>
            <person name="Thiel T."/>
            <person name="Longmire J."/>
            <person name="Potts M."/>
            <person name="Atlas R."/>
        </authorList>
    </citation>
    <scope>NUCLEOTIDE SEQUENCE [LARGE SCALE GENOMIC DNA]</scope>
    <source>
        <strain evidence="9">ATCC 29133 / PCC 73102</strain>
    </source>
</reference>
<keyword evidence="3" id="KW-0238">DNA-binding</keyword>
<dbReference type="EnsemblBacteria" id="ACC81650">
    <property type="protein sequence ID" value="ACC81650"/>
    <property type="gene ID" value="Npun_R3197"/>
</dbReference>
<dbReference type="PROSITE" id="PS50110">
    <property type="entry name" value="RESPONSE_REGULATORY"/>
    <property type="match status" value="1"/>
</dbReference>
<dbReference type="eggNOG" id="COG2207">
    <property type="taxonomic scope" value="Bacteria"/>
</dbReference>
<dbReference type="STRING" id="63737.Npun_R3197"/>
<evidence type="ECO:0000259" key="6">
    <source>
        <dbReference type="PROSITE" id="PS01124"/>
    </source>
</evidence>
<keyword evidence="1 5" id="KW-0597">Phosphoprotein</keyword>
<dbReference type="OrthoDB" id="508510at2"/>
<dbReference type="eggNOG" id="COG0745">
    <property type="taxonomic scope" value="Bacteria"/>
</dbReference>
<dbReference type="CDD" id="cd17574">
    <property type="entry name" value="REC_OmpR"/>
    <property type="match status" value="1"/>
</dbReference>
<dbReference type="Proteomes" id="UP000001191">
    <property type="component" value="Chromosome"/>
</dbReference>
<feature type="domain" description="HTH araC/xylS-type" evidence="6">
    <location>
        <begin position="161"/>
        <end position="259"/>
    </location>
</feature>
<dbReference type="GO" id="GO:0032993">
    <property type="term" value="C:protein-DNA complex"/>
    <property type="evidence" value="ECO:0007669"/>
    <property type="project" value="TreeGrafter"/>
</dbReference>
<evidence type="ECO:0000259" key="7">
    <source>
        <dbReference type="PROSITE" id="PS50110"/>
    </source>
</evidence>
<evidence type="ECO:0000256" key="3">
    <source>
        <dbReference type="ARBA" id="ARBA00023125"/>
    </source>
</evidence>
<dbReference type="InterPro" id="IPR039420">
    <property type="entry name" value="WalR-like"/>
</dbReference>
<dbReference type="InterPro" id="IPR018060">
    <property type="entry name" value="HTH_AraC"/>
</dbReference>
<dbReference type="Pfam" id="PF12833">
    <property type="entry name" value="HTH_18"/>
    <property type="match status" value="1"/>
</dbReference>
<keyword evidence="2" id="KW-0805">Transcription regulation</keyword>
<dbReference type="InterPro" id="IPR018062">
    <property type="entry name" value="HTH_AraC-typ_CS"/>
</dbReference>
<dbReference type="SMART" id="SM00448">
    <property type="entry name" value="REC"/>
    <property type="match status" value="1"/>
</dbReference>
<evidence type="ECO:0000313" key="9">
    <source>
        <dbReference type="Proteomes" id="UP000001191"/>
    </source>
</evidence>
<accession>B2IYR7</accession>
<dbReference type="HOGENOM" id="CLU_000445_5_1_3"/>
<dbReference type="InterPro" id="IPR011006">
    <property type="entry name" value="CheY-like_superfamily"/>
</dbReference>
<dbReference type="GO" id="GO:0008984">
    <property type="term" value="F:protein-glutamate methylesterase activity"/>
    <property type="evidence" value="ECO:0007669"/>
    <property type="project" value="UniProtKB-EC"/>
</dbReference>
<dbReference type="GO" id="GO:0005829">
    <property type="term" value="C:cytosol"/>
    <property type="evidence" value="ECO:0007669"/>
    <property type="project" value="TreeGrafter"/>
</dbReference>
<dbReference type="EC" id="3.1.1.61" evidence="8"/>
<dbReference type="PANTHER" id="PTHR48111:SF4">
    <property type="entry name" value="DNA-BINDING DUAL TRANSCRIPTIONAL REGULATOR OMPR"/>
    <property type="match status" value="1"/>
</dbReference>
<dbReference type="SMART" id="SM00342">
    <property type="entry name" value="HTH_ARAC"/>
    <property type="match status" value="1"/>
</dbReference>
<keyword evidence="4" id="KW-0804">Transcription</keyword>
<dbReference type="PROSITE" id="PS00041">
    <property type="entry name" value="HTH_ARAC_FAMILY_1"/>
    <property type="match status" value="1"/>
</dbReference>
<evidence type="ECO:0000256" key="5">
    <source>
        <dbReference type="PROSITE-ProRule" id="PRU00169"/>
    </source>
</evidence>
<dbReference type="GO" id="GO:0000976">
    <property type="term" value="F:transcription cis-regulatory region binding"/>
    <property type="evidence" value="ECO:0007669"/>
    <property type="project" value="TreeGrafter"/>
</dbReference>
<dbReference type="GO" id="GO:0000156">
    <property type="term" value="F:phosphorelay response regulator activity"/>
    <property type="evidence" value="ECO:0007669"/>
    <property type="project" value="TreeGrafter"/>
</dbReference>
<name>B2IYR7_NOSP7</name>
<dbReference type="GO" id="GO:0003700">
    <property type="term" value="F:DNA-binding transcription factor activity"/>
    <property type="evidence" value="ECO:0007669"/>
    <property type="project" value="InterPro"/>
</dbReference>
<feature type="modified residue" description="4-aspartylphosphate" evidence="5">
    <location>
        <position position="52"/>
    </location>
</feature>
<reference evidence="8 9" key="2">
    <citation type="journal article" date="2013" name="Plant Physiol.">
        <title>A Nostoc punctiforme Sugar Transporter Necessary to Establish a Cyanobacterium-Plant Symbiosis.</title>
        <authorList>
            <person name="Ekman M."/>
            <person name="Picossi S."/>
            <person name="Campbell E.L."/>
            <person name="Meeks J.C."/>
            <person name="Flores E."/>
        </authorList>
    </citation>
    <scope>NUCLEOTIDE SEQUENCE [LARGE SCALE GENOMIC DNA]</scope>
    <source>
        <strain evidence="9">ATCC 29133 / PCC 73102</strain>
    </source>
</reference>
<dbReference type="PANTHER" id="PTHR48111">
    <property type="entry name" value="REGULATOR OF RPOS"/>
    <property type="match status" value="1"/>
</dbReference>
<dbReference type="AlphaFoldDB" id="B2IYR7"/>
<dbReference type="InterPro" id="IPR020449">
    <property type="entry name" value="Tscrpt_reg_AraC-type_HTH"/>
</dbReference>
<gene>
    <name evidence="8" type="ordered locus">Npun_R3197</name>
</gene>
<dbReference type="SUPFAM" id="SSF46689">
    <property type="entry name" value="Homeodomain-like"/>
    <property type="match status" value="2"/>
</dbReference>
<dbReference type="SUPFAM" id="SSF52172">
    <property type="entry name" value="CheY-like"/>
    <property type="match status" value="1"/>
</dbReference>
<organism evidence="8 9">
    <name type="scientific">Nostoc punctiforme (strain ATCC 29133 / PCC 73102)</name>
    <dbReference type="NCBI Taxonomy" id="63737"/>
    <lineage>
        <taxon>Bacteria</taxon>
        <taxon>Bacillati</taxon>
        <taxon>Cyanobacteriota</taxon>
        <taxon>Cyanophyceae</taxon>
        <taxon>Nostocales</taxon>
        <taxon>Nostocaceae</taxon>
        <taxon>Nostoc</taxon>
    </lineage>
</organism>
<evidence type="ECO:0000256" key="1">
    <source>
        <dbReference type="ARBA" id="ARBA00022553"/>
    </source>
</evidence>
<dbReference type="KEGG" id="npu:Npun_R3197"/>
<dbReference type="PRINTS" id="PR00032">
    <property type="entry name" value="HTHARAC"/>
</dbReference>
<dbReference type="InterPro" id="IPR009057">
    <property type="entry name" value="Homeodomain-like_sf"/>
</dbReference>
<dbReference type="Pfam" id="PF00072">
    <property type="entry name" value="Response_reg"/>
    <property type="match status" value="1"/>
</dbReference>
<sequence length="272" mass="31385">MIKVLIIEDEQLTREMLLDYLESEGFETMSAKNGRIGVQKVHEHRPDLAICDIMMPELDGYGVLKTLHQNPTTAVIPFIFLTGKSNKAEIRQGMALGASDYLIKPFTPEELLGAIAAQLKKQAILKQWFAFESQRISEFTSDQTDEFTNFSLLFSTCPQLKKIFNFIETHYHESISSRDVAKYLGFSSAYLTGLVRNQTGETLNRWIVRRRVTAARDLLLKTDESIQQIAIALGYRSINHFFRQFREYYGTSPQAWRKVNRRHYIFKGRQAS</sequence>
<dbReference type="RefSeq" id="WP_012409629.1">
    <property type="nucleotide sequence ID" value="NC_010628.1"/>
</dbReference>